<accession>A0A2M7WXE3</accession>
<evidence type="ECO:0000256" key="1">
    <source>
        <dbReference type="ARBA" id="ARBA00001946"/>
    </source>
</evidence>
<sequence>MRYTFCITNKKRNRAMIKGIIFDWLGTLSPGIPEGYFPVNRIKEQFHLDDATIAQCEKQLGLFKAPHQPRTIDEQRQILLEWYGTLAKMLSTKDQEKFIDFLMDWSLEKITPILYSDVMQTLELLASRKLELAILTNGWPTRLLEIQRCHIAHYFRAILISSVEGVAKPEIQAYQNAQEKLGLPANEILLIEDKEKYLIPAASLDMEGLLMDREENQPHGHFAHIKELSGIMNLINKL</sequence>
<dbReference type="PRINTS" id="PR00413">
    <property type="entry name" value="HADHALOGNASE"/>
</dbReference>
<keyword evidence="2" id="KW-0479">Metal-binding</keyword>
<gene>
    <name evidence="5" type="ORF">CO181_02415</name>
</gene>
<dbReference type="NCBIfam" id="TIGR01509">
    <property type="entry name" value="HAD-SF-IA-v3"/>
    <property type="match status" value="1"/>
</dbReference>
<comment type="caution">
    <text evidence="5">The sequence shown here is derived from an EMBL/GenBank/DDBJ whole genome shotgun (WGS) entry which is preliminary data.</text>
</comment>
<keyword evidence="4" id="KW-0460">Magnesium</keyword>
<dbReference type="AlphaFoldDB" id="A0A2M7WXE3"/>
<dbReference type="Gene3D" id="3.40.50.1000">
    <property type="entry name" value="HAD superfamily/HAD-like"/>
    <property type="match status" value="1"/>
</dbReference>
<dbReference type="InterPro" id="IPR051400">
    <property type="entry name" value="HAD-like_hydrolase"/>
</dbReference>
<dbReference type="SFLD" id="SFLDS00003">
    <property type="entry name" value="Haloacid_Dehalogenase"/>
    <property type="match status" value="1"/>
</dbReference>
<dbReference type="SFLD" id="SFLDG01129">
    <property type="entry name" value="C1.5:_HAD__Beta-PGM__Phosphata"/>
    <property type="match status" value="1"/>
</dbReference>
<evidence type="ECO:0000313" key="5">
    <source>
        <dbReference type="EMBL" id="PJA37707.1"/>
    </source>
</evidence>
<keyword evidence="3" id="KW-0378">Hydrolase</keyword>
<dbReference type="Proteomes" id="UP000230538">
    <property type="component" value="Unassembled WGS sequence"/>
</dbReference>
<evidence type="ECO:0000313" key="6">
    <source>
        <dbReference type="Proteomes" id="UP000230538"/>
    </source>
</evidence>
<dbReference type="PANTHER" id="PTHR46470">
    <property type="entry name" value="N-ACYLNEURAMINATE-9-PHOSPHATASE"/>
    <property type="match status" value="1"/>
</dbReference>
<protein>
    <recommendedName>
        <fullName evidence="7">HAD family hydrolase</fullName>
    </recommendedName>
</protein>
<organism evidence="5 6">
    <name type="scientific">candidate division WWE3 bacterium CG_4_9_14_3_um_filter_43_9</name>
    <dbReference type="NCBI Taxonomy" id="1975082"/>
    <lineage>
        <taxon>Bacteria</taxon>
        <taxon>Katanobacteria</taxon>
    </lineage>
</organism>
<dbReference type="InterPro" id="IPR036412">
    <property type="entry name" value="HAD-like_sf"/>
</dbReference>
<evidence type="ECO:0000256" key="2">
    <source>
        <dbReference type="ARBA" id="ARBA00022723"/>
    </source>
</evidence>
<dbReference type="InterPro" id="IPR006439">
    <property type="entry name" value="HAD-SF_hydro_IA"/>
</dbReference>
<name>A0A2M7WXE3_UNCKA</name>
<dbReference type="SUPFAM" id="SSF56784">
    <property type="entry name" value="HAD-like"/>
    <property type="match status" value="1"/>
</dbReference>
<dbReference type="InterPro" id="IPR023214">
    <property type="entry name" value="HAD_sf"/>
</dbReference>
<proteinExistence type="predicted"/>
<dbReference type="GO" id="GO:0046872">
    <property type="term" value="F:metal ion binding"/>
    <property type="evidence" value="ECO:0007669"/>
    <property type="project" value="UniProtKB-KW"/>
</dbReference>
<dbReference type="Pfam" id="PF00702">
    <property type="entry name" value="Hydrolase"/>
    <property type="match status" value="1"/>
</dbReference>
<evidence type="ECO:0000256" key="3">
    <source>
        <dbReference type="ARBA" id="ARBA00022801"/>
    </source>
</evidence>
<dbReference type="PANTHER" id="PTHR46470:SF2">
    <property type="entry name" value="GLYCERALDEHYDE 3-PHOSPHATE PHOSPHATASE"/>
    <property type="match status" value="1"/>
</dbReference>
<evidence type="ECO:0008006" key="7">
    <source>
        <dbReference type="Google" id="ProtNLM"/>
    </source>
</evidence>
<comment type="cofactor">
    <cofactor evidence="1">
        <name>Mg(2+)</name>
        <dbReference type="ChEBI" id="CHEBI:18420"/>
    </cofactor>
</comment>
<dbReference type="GO" id="GO:0044281">
    <property type="term" value="P:small molecule metabolic process"/>
    <property type="evidence" value="ECO:0007669"/>
    <property type="project" value="UniProtKB-ARBA"/>
</dbReference>
<dbReference type="EMBL" id="PFXB01000066">
    <property type="protein sequence ID" value="PJA37707.1"/>
    <property type="molecule type" value="Genomic_DNA"/>
</dbReference>
<evidence type="ECO:0000256" key="4">
    <source>
        <dbReference type="ARBA" id="ARBA00022842"/>
    </source>
</evidence>
<dbReference type="GO" id="GO:0016791">
    <property type="term" value="F:phosphatase activity"/>
    <property type="evidence" value="ECO:0007669"/>
    <property type="project" value="TreeGrafter"/>
</dbReference>
<reference evidence="6" key="1">
    <citation type="submission" date="2017-09" db="EMBL/GenBank/DDBJ databases">
        <title>Depth-based differentiation of microbial function through sediment-hosted aquifers and enrichment of novel symbionts in the deep terrestrial subsurface.</title>
        <authorList>
            <person name="Probst A.J."/>
            <person name="Ladd B."/>
            <person name="Jarett J.K."/>
            <person name="Geller-Mcgrath D.E."/>
            <person name="Sieber C.M.K."/>
            <person name="Emerson J.B."/>
            <person name="Anantharaman K."/>
            <person name="Thomas B.C."/>
            <person name="Malmstrom R."/>
            <person name="Stieglmeier M."/>
            <person name="Klingl A."/>
            <person name="Woyke T."/>
            <person name="Ryan C.M."/>
            <person name="Banfield J.F."/>
        </authorList>
    </citation>
    <scope>NUCLEOTIDE SEQUENCE [LARGE SCALE GENOMIC DNA]</scope>
</reference>